<sequence>MRFMSSIIACSEPLPSAPQTPSTRRGVLSRTLKPIACARRLAGSIVKTQTSRPCSAARSASAAAVVVLPTPPAPVQTMMVIDISPSSASISRTGALSLNEYHPRGASWQVHKARLGQYPRKVVAKRKSGARAQLCARFRGPRGRHAGHVHWPRVIVSKQ</sequence>
<evidence type="ECO:0000313" key="1">
    <source>
        <dbReference type="EMBL" id="CAB4697447.1"/>
    </source>
</evidence>
<protein>
    <submittedName>
        <fullName evidence="1">Unannotated protein</fullName>
    </submittedName>
</protein>
<reference evidence="1" key="1">
    <citation type="submission" date="2020-05" db="EMBL/GenBank/DDBJ databases">
        <authorList>
            <person name="Chiriac C."/>
            <person name="Salcher M."/>
            <person name="Ghai R."/>
            <person name="Kavagutti S V."/>
        </authorList>
    </citation>
    <scope>NUCLEOTIDE SEQUENCE</scope>
</reference>
<name>A0A6J6PFV6_9ZZZZ</name>
<dbReference type="EMBL" id="CAEZXZ010000030">
    <property type="protein sequence ID" value="CAB4697447.1"/>
    <property type="molecule type" value="Genomic_DNA"/>
</dbReference>
<dbReference type="AlphaFoldDB" id="A0A6J6PFV6"/>
<accession>A0A6J6PFV6</accession>
<gene>
    <name evidence="1" type="ORF">UFOPK2625_00326</name>
</gene>
<proteinExistence type="predicted"/>
<organism evidence="1">
    <name type="scientific">freshwater metagenome</name>
    <dbReference type="NCBI Taxonomy" id="449393"/>
    <lineage>
        <taxon>unclassified sequences</taxon>
        <taxon>metagenomes</taxon>
        <taxon>ecological metagenomes</taxon>
    </lineage>
</organism>